<dbReference type="PROSITE" id="PS51296">
    <property type="entry name" value="RIESKE"/>
    <property type="match status" value="1"/>
</dbReference>
<sequence>MAHFAELIQPDRVHSAVFTSEDIYKAELENIFYRYWVFVAHESEIPQPGDYCTKWIGEKQLIVSRGADGEIGVFFNRCRHRGAAVCMEEYGNASFFRCPYHGWTYNSSGDLVGVPYPSRYGDDFDKSTLGLGRVPRVGSASGFIFASMAEEGPTLAEHLGKAAGYLEDFVRASPQGTVSLSAGTSKSMFWGNWKFVGMDGYHTNFTHKTVLDLRQRKQGASYKRGAGNSDKSSNESWDLGNGHCRLDLTGKDKVVVGAASNTSIAAGIPDTADGREYMSLMTEAYGDDAPEVIRRSRDVHIHVWPNLQLIGSQVRVVRPLAAGRTEVMSYPAMLDGVPDSVNTERIRSFEWFSGVASFGTPDDTEIFERNQIGLQADHIPWLVLARGLTVEPQEDGSLVGNVTDEVPQRAQMGAWLRAMSDGPAEAADVVAHTEGEAR</sequence>
<keyword evidence="4" id="KW-0223">Dioxygenase</keyword>
<dbReference type="SUPFAM" id="SSF50022">
    <property type="entry name" value="ISP domain"/>
    <property type="match status" value="1"/>
</dbReference>
<reference evidence="11" key="1">
    <citation type="journal article" date="2019" name="Int. J. Syst. Evol. Microbiol.">
        <title>The Global Catalogue of Microorganisms (GCM) 10K type strain sequencing project: providing services to taxonomists for standard genome sequencing and annotation.</title>
        <authorList>
            <consortium name="The Broad Institute Genomics Platform"/>
            <consortium name="The Broad Institute Genome Sequencing Center for Infectious Disease"/>
            <person name="Wu L."/>
            <person name="Ma J."/>
        </authorList>
    </citation>
    <scope>NUCLEOTIDE SEQUENCE [LARGE SCALE GENOMIC DNA]</scope>
    <source>
        <strain evidence="11">JCM 10083</strain>
    </source>
</reference>
<dbReference type="PANTHER" id="PTHR43756:SF1">
    <property type="entry name" value="3-PHENYLPROPIONATE_CINNAMIC ACID DIOXYGENASE SUBUNIT ALPHA"/>
    <property type="match status" value="1"/>
</dbReference>
<keyword evidence="2" id="KW-0001">2Fe-2S</keyword>
<keyword evidence="11" id="KW-1185">Reference proteome</keyword>
<dbReference type="PRINTS" id="PR00090">
    <property type="entry name" value="RNGDIOXGNASE"/>
</dbReference>
<accession>A0ABW2SYC0</accession>
<evidence type="ECO:0000313" key="10">
    <source>
        <dbReference type="EMBL" id="MFC7600576.1"/>
    </source>
</evidence>
<keyword evidence="5" id="KW-0560">Oxidoreductase</keyword>
<evidence type="ECO:0000256" key="7">
    <source>
        <dbReference type="ARBA" id="ARBA00023014"/>
    </source>
</evidence>
<dbReference type="InterPro" id="IPR015881">
    <property type="entry name" value="ARHD_Rieske_2Fe_2S"/>
</dbReference>
<evidence type="ECO:0000256" key="3">
    <source>
        <dbReference type="ARBA" id="ARBA00022723"/>
    </source>
</evidence>
<keyword evidence="6" id="KW-0408">Iron</keyword>
<dbReference type="PROSITE" id="PS00570">
    <property type="entry name" value="RING_HYDROXYL_ALPHA"/>
    <property type="match status" value="1"/>
</dbReference>
<evidence type="ECO:0000256" key="6">
    <source>
        <dbReference type="ARBA" id="ARBA00023004"/>
    </source>
</evidence>
<dbReference type="Proteomes" id="UP001596514">
    <property type="component" value="Unassembled WGS sequence"/>
</dbReference>
<evidence type="ECO:0000256" key="8">
    <source>
        <dbReference type="ARBA" id="ARBA00023027"/>
    </source>
</evidence>
<protein>
    <submittedName>
        <fullName evidence="10">Rieske 2Fe-2S domain-containing protein</fullName>
    </submittedName>
</protein>
<keyword evidence="8" id="KW-0520">NAD</keyword>
<dbReference type="PANTHER" id="PTHR43756">
    <property type="entry name" value="CHOLINE MONOOXYGENASE, CHLOROPLASTIC"/>
    <property type="match status" value="1"/>
</dbReference>
<gene>
    <name evidence="10" type="ORF">ACFQVD_10760</name>
</gene>
<dbReference type="InterPro" id="IPR036922">
    <property type="entry name" value="Rieske_2Fe-2S_sf"/>
</dbReference>
<dbReference type="InterPro" id="IPR015879">
    <property type="entry name" value="Ring_hydroxy_dOase_asu_C_dom"/>
</dbReference>
<dbReference type="EMBL" id="JBHTEE010000001">
    <property type="protein sequence ID" value="MFC7600576.1"/>
    <property type="molecule type" value="Genomic_DNA"/>
</dbReference>
<dbReference type="Gene3D" id="2.102.10.10">
    <property type="entry name" value="Rieske [2Fe-2S] iron-sulphur domain"/>
    <property type="match status" value="1"/>
</dbReference>
<name>A0ABW2SYC0_9ACTN</name>
<dbReference type="Pfam" id="PF00355">
    <property type="entry name" value="Rieske"/>
    <property type="match status" value="1"/>
</dbReference>
<comment type="caution">
    <text evidence="10">The sequence shown here is derived from an EMBL/GenBank/DDBJ whole genome shotgun (WGS) entry which is preliminary data.</text>
</comment>
<dbReference type="InterPro" id="IPR017941">
    <property type="entry name" value="Rieske_2Fe-2S"/>
</dbReference>
<dbReference type="SUPFAM" id="SSF55961">
    <property type="entry name" value="Bet v1-like"/>
    <property type="match status" value="1"/>
</dbReference>
<keyword evidence="3" id="KW-0479">Metal-binding</keyword>
<dbReference type="Gene3D" id="3.90.380.10">
    <property type="entry name" value="Naphthalene 1,2-dioxygenase Alpha Subunit, Chain A, domain 1"/>
    <property type="match status" value="1"/>
</dbReference>
<comment type="similarity">
    <text evidence="1">Belongs to the bacterial ring-hydroxylating dioxygenase alpha subunit family.</text>
</comment>
<evidence type="ECO:0000256" key="5">
    <source>
        <dbReference type="ARBA" id="ARBA00023002"/>
    </source>
</evidence>
<evidence type="ECO:0000256" key="2">
    <source>
        <dbReference type="ARBA" id="ARBA00022714"/>
    </source>
</evidence>
<evidence type="ECO:0000256" key="4">
    <source>
        <dbReference type="ARBA" id="ARBA00022964"/>
    </source>
</evidence>
<evidence type="ECO:0000259" key="9">
    <source>
        <dbReference type="PROSITE" id="PS51296"/>
    </source>
</evidence>
<proteinExistence type="inferred from homology"/>
<dbReference type="Pfam" id="PF00848">
    <property type="entry name" value="Ring_hydroxyl_A"/>
    <property type="match status" value="1"/>
</dbReference>
<dbReference type="RefSeq" id="WP_343969146.1">
    <property type="nucleotide sequence ID" value="NZ_BAAAGK010000075.1"/>
</dbReference>
<dbReference type="InterPro" id="IPR001663">
    <property type="entry name" value="Rng_hydr_dOase-A"/>
</dbReference>
<organism evidence="10 11">
    <name type="scientific">Streptosporangium amethystogenes subsp. fukuiense</name>
    <dbReference type="NCBI Taxonomy" id="698418"/>
    <lineage>
        <taxon>Bacteria</taxon>
        <taxon>Bacillati</taxon>
        <taxon>Actinomycetota</taxon>
        <taxon>Actinomycetes</taxon>
        <taxon>Streptosporangiales</taxon>
        <taxon>Streptosporangiaceae</taxon>
        <taxon>Streptosporangium</taxon>
    </lineage>
</organism>
<keyword evidence="7" id="KW-0411">Iron-sulfur</keyword>
<feature type="domain" description="Rieske" evidence="9">
    <location>
        <begin position="36"/>
        <end position="117"/>
    </location>
</feature>
<evidence type="ECO:0000256" key="1">
    <source>
        <dbReference type="ARBA" id="ARBA00008751"/>
    </source>
</evidence>
<evidence type="ECO:0000313" key="11">
    <source>
        <dbReference type="Proteomes" id="UP001596514"/>
    </source>
</evidence>